<evidence type="ECO:0000313" key="3">
    <source>
        <dbReference type="EMBL" id="MBH9551533.1"/>
    </source>
</evidence>
<dbReference type="PANTHER" id="PTHR11261">
    <property type="entry name" value="INTERPHOTORECEPTOR RETINOID-BINDING PROTEIN"/>
    <property type="match status" value="1"/>
</dbReference>
<dbReference type="PANTHER" id="PTHR11261:SF3">
    <property type="entry name" value="RETINOL-BINDING PROTEIN 3"/>
    <property type="match status" value="1"/>
</dbReference>
<dbReference type="GO" id="GO:0006508">
    <property type="term" value="P:proteolysis"/>
    <property type="evidence" value="ECO:0007669"/>
    <property type="project" value="InterPro"/>
</dbReference>
<dbReference type="RefSeq" id="WP_198099142.1">
    <property type="nucleotide sequence ID" value="NZ_JAEDAL010000001.1"/>
</dbReference>
<dbReference type="SMART" id="SM00245">
    <property type="entry name" value="TSPc"/>
    <property type="match status" value="1"/>
</dbReference>
<feature type="signal peptide" evidence="1">
    <location>
        <begin position="1"/>
        <end position="23"/>
    </location>
</feature>
<dbReference type="CDD" id="cd07563">
    <property type="entry name" value="Peptidase_S41_IRBP"/>
    <property type="match status" value="1"/>
</dbReference>
<dbReference type="Proteomes" id="UP000620139">
    <property type="component" value="Unassembled WGS sequence"/>
</dbReference>
<feature type="chain" id="PRO_5036981507" evidence="1">
    <location>
        <begin position="24"/>
        <end position="347"/>
    </location>
</feature>
<evidence type="ECO:0000313" key="4">
    <source>
        <dbReference type="Proteomes" id="UP000620139"/>
    </source>
</evidence>
<dbReference type="EMBL" id="JAEDAL010000001">
    <property type="protein sequence ID" value="MBH9551533.1"/>
    <property type="molecule type" value="Genomic_DNA"/>
</dbReference>
<organism evidence="3 4">
    <name type="scientific">Inhella gelatinilytica</name>
    <dbReference type="NCBI Taxonomy" id="2795030"/>
    <lineage>
        <taxon>Bacteria</taxon>
        <taxon>Pseudomonadati</taxon>
        <taxon>Pseudomonadota</taxon>
        <taxon>Betaproteobacteria</taxon>
        <taxon>Burkholderiales</taxon>
        <taxon>Sphaerotilaceae</taxon>
        <taxon>Inhella</taxon>
    </lineage>
</organism>
<proteinExistence type="predicted"/>
<feature type="domain" description="Tail specific protease" evidence="2">
    <location>
        <begin position="111"/>
        <end position="303"/>
    </location>
</feature>
<name>A0A931IVQ5_9BURK</name>
<sequence length="347" mass="37722">MLFSSRVRALALVGLFSAGAAQAQALDAATRAATEKAALAALQQHYVLPDRLADLPQRLNAQRARLEAATDAPAYARALGQLLAELTNDRHVNVAYSAEPLPAVVAATASSPEEERRRHRFVNQGVTKVERLPGNLGYLDLRVFSEKGDAAPKLAAAMTLLADTEALIIDLRHNGGGRPETVAYLSSFFFKDRTHLNDMVWRTPRGEERDSFFTEPVALHYDKPVWLLISPRSFSAAEGFAYNLQQLKRVQIAGQPSGGGAHPGGMHRLGAHFSLFVPSGRSVNPKTGTNWEGVGVQPDVLLPPADDALRVVQLRLLEAQKAQIQDPRLLRGLEARLQELQAAAPKS</sequence>
<evidence type="ECO:0000259" key="2">
    <source>
        <dbReference type="SMART" id="SM00245"/>
    </source>
</evidence>
<comment type="caution">
    <text evidence="3">The sequence shown here is derived from an EMBL/GenBank/DDBJ whole genome shotgun (WGS) entry which is preliminary data.</text>
</comment>
<protein>
    <submittedName>
        <fullName evidence="3">S41 family peptidase</fullName>
    </submittedName>
</protein>
<dbReference type="Gene3D" id="3.90.226.10">
    <property type="entry name" value="2-enoyl-CoA Hydratase, Chain A, domain 1"/>
    <property type="match status" value="1"/>
</dbReference>
<evidence type="ECO:0000256" key="1">
    <source>
        <dbReference type="SAM" id="SignalP"/>
    </source>
</evidence>
<accession>A0A931IVQ5</accession>
<keyword evidence="4" id="KW-1185">Reference proteome</keyword>
<dbReference type="SUPFAM" id="SSF52096">
    <property type="entry name" value="ClpP/crotonase"/>
    <property type="match status" value="1"/>
</dbReference>
<dbReference type="InterPro" id="IPR029045">
    <property type="entry name" value="ClpP/crotonase-like_dom_sf"/>
</dbReference>
<dbReference type="GO" id="GO:0008236">
    <property type="term" value="F:serine-type peptidase activity"/>
    <property type="evidence" value="ECO:0007669"/>
    <property type="project" value="InterPro"/>
</dbReference>
<dbReference type="AlphaFoldDB" id="A0A931IVQ5"/>
<dbReference type="InterPro" id="IPR005151">
    <property type="entry name" value="Tail-specific_protease"/>
</dbReference>
<reference evidence="3" key="1">
    <citation type="submission" date="2020-12" db="EMBL/GenBank/DDBJ databases">
        <title>The genome sequence of Inhella sp. 4Y17.</title>
        <authorList>
            <person name="Liu Y."/>
        </authorList>
    </citation>
    <scope>NUCLEOTIDE SEQUENCE</scope>
    <source>
        <strain evidence="3">4Y10</strain>
    </source>
</reference>
<gene>
    <name evidence="3" type="ORF">I7X43_01620</name>
</gene>
<dbReference type="Pfam" id="PF03572">
    <property type="entry name" value="Peptidase_S41"/>
    <property type="match status" value="1"/>
</dbReference>
<keyword evidence="1" id="KW-0732">Signal</keyword>
<dbReference type="Gene3D" id="3.30.750.44">
    <property type="match status" value="1"/>
</dbReference>